<keyword evidence="4" id="KW-1185">Reference proteome</keyword>
<dbReference type="PANTHER" id="PTHR47843:SF5">
    <property type="entry name" value="BTB_POZ DOMAIN PROTEIN"/>
    <property type="match status" value="1"/>
</dbReference>
<feature type="compositionally biased region" description="Acidic residues" evidence="1">
    <location>
        <begin position="185"/>
        <end position="204"/>
    </location>
</feature>
<dbReference type="Proteomes" id="UP001303889">
    <property type="component" value="Unassembled WGS sequence"/>
</dbReference>
<feature type="compositionally biased region" description="Acidic residues" evidence="1">
    <location>
        <begin position="169"/>
        <end position="178"/>
    </location>
</feature>
<feature type="compositionally biased region" description="Low complexity" evidence="1">
    <location>
        <begin position="1"/>
        <end position="13"/>
    </location>
</feature>
<protein>
    <submittedName>
        <fullName evidence="3">Speckle-type POZ protein-like B</fullName>
    </submittedName>
</protein>
<dbReference type="Gene3D" id="3.30.710.10">
    <property type="entry name" value="Potassium Channel Kv1.1, Chain A"/>
    <property type="match status" value="1"/>
</dbReference>
<dbReference type="SMART" id="SM00225">
    <property type="entry name" value="BTB"/>
    <property type="match status" value="1"/>
</dbReference>
<dbReference type="AlphaFoldDB" id="A0AAN6RN92"/>
<dbReference type="InterPro" id="IPR000210">
    <property type="entry name" value="BTB/POZ_dom"/>
</dbReference>
<reference evidence="3" key="1">
    <citation type="journal article" date="2023" name="Mol. Phylogenet. Evol.">
        <title>Genome-scale phylogeny and comparative genomics of the fungal order Sordariales.</title>
        <authorList>
            <person name="Hensen N."/>
            <person name="Bonometti L."/>
            <person name="Westerberg I."/>
            <person name="Brannstrom I.O."/>
            <person name="Guillou S."/>
            <person name="Cros-Aarteil S."/>
            <person name="Calhoun S."/>
            <person name="Haridas S."/>
            <person name="Kuo A."/>
            <person name="Mondo S."/>
            <person name="Pangilinan J."/>
            <person name="Riley R."/>
            <person name="LaButti K."/>
            <person name="Andreopoulos B."/>
            <person name="Lipzen A."/>
            <person name="Chen C."/>
            <person name="Yan M."/>
            <person name="Daum C."/>
            <person name="Ng V."/>
            <person name="Clum A."/>
            <person name="Steindorff A."/>
            <person name="Ohm R.A."/>
            <person name="Martin F."/>
            <person name="Silar P."/>
            <person name="Natvig D.O."/>
            <person name="Lalanne C."/>
            <person name="Gautier V."/>
            <person name="Ament-Velasquez S.L."/>
            <person name="Kruys A."/>
            <person name="Hutchinson M.I."/>
            <person name="Powell A.J."/>
            <person name="Barry K."/>
            <person name="Miller A.N."/>
            <person name="Grigoriev I.V."/>
            <person name="Debuchy R."/>
            <person name="Gladieux P."/>
            <person name="Hiltunen Thoren M."/>
            <person name="Johannesson H."/>
        </authorList>
    </citation>
    <scope>NUCLEOTIDE SEQUENCE</scope>
    <source>
        <strain evidence="3">CBS 103.79</strain>
    </source>
</reference>
<feature type="domain" description="BTB" evidence="2">
    <location>
        <begin position="55"/>
        <end position="122"/>
    </location>
</feature>
<dbReference type="CDD" id="cd18186">
    <property type="entry name" value="BTB_POZ_ZBTB_KLHL-like"/>
    <property type="match status" value="1"/>
</dbReference>
<dbReference type="SUPFAM" id="SSF54695">
    <property type="entry name" value="POZ domain"/>
    <property type="match status" value="1"/>
</dbReference>
<proteinExistence type="predicted"/>
<feature type="region of interest" description="Disordered" evidence="1">
    <location>
        <begin position="1"/>
        <end position="30"/>
    </location>
</feature>
<feature type="non-terminal residue" evidence="3">
    <location>
        <position position="301"/>
    </location>
</feature>
<dbReference type="EMBL" id="MU856724">
    <property type="protein sequence ID" value="KAK3896388.1"/>
    <property type="molecule type" value="Genomic_DNA"/>
</dbReference>
<reference evidence="3" key="2">
    <citation type="submission" date="2023-05" db="EMBL/GenBank/DDBJ databases">
        <authorList>
            <consortium name="Lawrence Berkeley National Laboratory"/>
            <person name="Steindorff A."/>
            <person name="Hensen N."/>
            <person name="Bonometti L."/>
            <person name="Westerberg I."/>
            <person name="Brannstrom I.O."/>
            <person name="Guillou S."/>
            <person name="Cros-Aarteil S."/>
            <person name="Calhoun S."/>
            <person name="Haridas S."/>
            <person name="Kuo A."/>
            <person name="Mondo S."/>
            <person name="Pangilinan J."/>
            <person name="Riley R."/>
            <person name="Labutti K."/>
            <person name="Andreopoulos B."/>
            <person name="Lipzen A."/>
            <person name="Chen C."/>
            <person name="Yanf M."/>
            <person name="Daum C."/>
            <person name="Ng V."/>
            <person name="Clum A."/>
            <person name="Ohm R."/>
            <person name="Martin F."/>
            <person name="Silar P."/>
            <person name="Natvig D."/>
            <person name="Lalanne C."/>
            <person name="Gautier V."/>
            <person name="Ament-Velasquez S.L."/>
            <person name="Kruys A."/>
            <person name="Hutchinson M.I."/>
            <person name="Powell A.J."/>
            <person name="Barry K."/>
            <person name="Miller A.N."/>
            <person name="Grigoriev I.V."/>
            <person name="Debuchy R."/>
            <person name="Gladieux P."/>
            <person name="Thoren M.H."/>
            <person name="Johannesson H."/>
        </authorList>
    </citation>
    <scope>NUCLEOTIDE SEQUENCE</scope>
    <source>
        <strain evidence="3">CBS 103.79</strain>
    </source>
</reference>
<organism evidence="3 4">
    <name type="scientific">Staphylotrichum tortipilum</name>
    <dbReference type="NCBI Taxonomy" id="2831512"/>
    <lineage>
        <taxon>Eukaryota</taxon>
        <taxon>Fungi</taxon>
        <taxon>Dikarya</taxon>
        <taxon>Ascomycota</taxon>
        <taxon>Pezizomycotina</taxon>
        <taxon>Sordariomycetes</taxon>
        <taxon>Sordariomycetidae</taxon>
        <taxon>Sordariales</taxon>
        <taxon>Chaetomiaceae</taxon>
        <taxon>Staphylotrichum</taxon>
    </lineage>
</organism>
<feature type="region of interest" description="Disordered" evidence="1">
    <location>
        <begin position="148"/>
        <end position="219"/>
    </location>
</feature>
<accession>A0AAN6RN92</accession>
<dbReference type="PROSITE" id="PS50097">
    <property type="entry name" value="BTB"/>
    <property type="match status" value="1"/>
</dbReference>
<dbReference type="Pfam" id="PF00651">
    <property type="entry name" value="BTB"/>
    <property type="match status" value="1"/>
</dbReference>
<comment type="caution">
    <text evidence="3">The sequence shown here is derived from an EMBL/GenBank/DDBJ whole genome shotgun (WGS) entry which is preliminary data.</text>
</comment>
<dbReference type="InterPro" id="IPR011333">
    <property type="entry name" value="SKP1/BTB/POZ_sf"/>
</dbReference>
<evidence type="ECO:0000313" key="4">
    <source>
        <dbReference type="Proteomes" id="UP001303889"/>
    </source>
</evidence>
<gene>
    <name evidence="3" type="ORF">C8A05DRAFT_20622</name>
</gene>
<sequence length="301" mass="33256">MSAAANAEATEATHVSATSTDPDTDNDAAESEFDELQVPSIYAGISALFGSEKFSDMTIRCGGREFKAHRAIVCPQSRFFDRALTGGFAEAATGIVDLPEDDPEVVQRFLEFLYTGTYTDVDSAYAPPSDACMLSAQEIQVELDTPPGVQAVCPYDEEPDQEPDKAENEGEGGLEAELSDTPPAEPDEPDEEYDSGESVNDEVSDAGGNAKSNNPPLPHHRLATQLRELYTQMDTDEKARQLHNDLHPHLELEFFIPLRLYVMADRFDVPALKLLARDRFYRTAERSWRVADCFPDVVDEL</sequence>
<dbReference type="PANTHER" id="PTHR47843">
    <property type="entry name" value="BTB DOMAIN-CONTAINING PROTEIN-RELATED"/>
    <property type="match status" value="1"/>
</dbReference>
<name>A0AAN6RN92_9PEZI</name>
<evidence type="ECO:0000313" key="3">
    <source>
        <dbReference type="EMBL" id="KAK3896388.1"/>
    </source>
</evidence>
<evidence type="ECO:0000256" key="1">
    <source>
        <dbReference type="SAM" id="MobiDB-lite"/>
    </source>
</evidence>
<evidence type="ECO:0000259" key="2">
    <source>
        <dbReference type="PROSITE" id="PS50097"/>
    </source>
</evidence>